<accession>A0A4R2T299</accession>
<comment type="caution">
    <text evidence="2">The sequence shown here is derived from an EMBL/GenBank/DDBJ whole genome shotgun (WGS) entry which is preliminary data.</text>
</comment>
<gene>
    <name evidence="2" type="ORF">EDD79_10612</name>
</gene>
<keyword evidence="3" id="KW-1185">Reference proteome</keyword>
<evidence type="ECO:0000313" key="2">
    <source>
        <dbReference type="EMBL" id="TCP95296.1"/>
    </source>
</evidence>
<dbReference type="RefSeq" id="WP_132849697.1">
    <property type="nucleotide sequence ID" value="NZ_CP058648.1"/>
</dbReference>
<proteinExistence type="predicted"/>
<protein>
    <submittedName>
        <fullName evidence="2">Uncharacterized protein</fullName>
    </submittedName>
</protein>
<dbReference type="Proteomes" id="UP000295504">
    <property type="component" value="Unassembled WGS sequence"/>
</dbReference>
<evidence type="ECO:0000313" key="3">
    <source>
        <dbReference type="Proteomes" id="UP000295504"/>
    </source>
</evidence>
<organism evidence="2 3">
    <name type="scientific">Serpentinicella alkaliphila</name>
    <dbReference type="NCBI Taxonomy" id="1734049"/>
    <lineage>
        <taxon>Bacteria</taxon>
        <taxon>Bacillati</taxon>
        <taxon>Bacillota</taxon>
        <taxon>Clostridia</taxon>
        <taxon>Peptostreptococcales</taxon>
        <taxon>Natronincolaceae</taxon>
        <taxon>Serpentinicella</taxon>
    </lineage>
</organism>
<dbReference type="AlphaFoldDB" id="A0A4R2T299"/>
<keyword evidence="1" id="KW-0175">Coiled coil</keyword>
<dbReference type="OrthoDB" id="1955720at2"/>
<reference evidence="2 3" key="1">
    <citation type="submission" date="2019-03" db="EMBL/GenBank/DDBJ databases">
        <title>Genomic Encyclopedia of Type Strains, Phase IV (KMG-IV): sequencing the most valuable type-strain genomes for metagenomic binning, comparative biology and taxonomic classification.</title>
        <authorList>
            <person name="Goeker M."/>
        </authorList>
    </citation>
    <scope>NUCLEOTIDE SEQUENCE [LARGE SCALE GENOMIC DNA]</scope>
    <source>
        <strain evidence="2 3">DSM 100013</strain>
    </source>
</reference>
<name>A0A4R2T299_9FIRM</name>
<evidence type="ECO:0000256" key="1">
    <source>
        <dbReference type="SAM" id="Coils"/>
    </source>
</evidence>
<dbReference type="EMBL" id="SLYC01000061">
    <property type="protein sequence ID" value="TCP95296.1"/>
    <property type="molecule type" value="Genomic_DNA"/>
</dbReference>
<feature type="coiled-coil region" evidence="1">
    <location>
        <begin position="1"/>
        <end position="56"/>
    </location>
</feature>
<sequence length="141" mass="16579">MDETKNNSTLEQQKIEKELQELKNQYSSLMKEFKSLKEKDDQLNKLKDSMMSSQREFTEMNKSLQEITSKLNMMSERERKSMKNRGNILRRTAIKTVGSVLMVTDAAIKHVSMAKEGIEDIVAEAQYENNRRRRHDPEYSE</sequence>